<gene>
    <name evidence="2" type="ORF">MNBD_GAMMA11-3469</name>
</gene>
<name>A0A3B0XWX5_9ZZZZ</name>
<dbReference type="EMBL" id="UOFG01000274">
    <property type="protein sequence ID" value="VAW66449.1"/>
    <property type="molecule type" value="Genomic_DNA"/>
</dbReference>
<protein>
    <recommendedName>
        <fullName evidence="1">DUF4340 domain-containing protein</fullName>
    </recommendedName>
</protein>
<accession>A0A3B0XWX5</accession>
<dbReference type="Pfam" id="PF14238">
    <property type="entry name" value="DUF4340"/>
    <property type="match status" value="1"/>
</dbReference>
<proteinExistence type="predicted"/>
<organism evidence="2">
    <name type="scientific">hydrothermal vent metagenome</name>
    <dbReference type="NCBI Taxonomy" id="652676"/>
    <lineage>
        <taxon>unclassified sequences</taxon>
        <taxon>metagenomes</taxon>
        <taxon>ecological metagenomes</taxon>
    </lineage>
</organism>
<evidence type="ECO:0000259" key="1">
    <source>
        <dbReference type="Pfam" id="PF14238"/>
    </source>
</evidence>
<sequence length="281" mass="32126">MNSRNLLNIALLALLVLGIFFAAMKDEPTEVRRLTSLNIDKIQKIQIPRKQGESILFLKNKFSEWYMQTPYALKAHKFRINTLLGLTQTPIEKAYNAEELQLSDYALDTPRASITFDNTTIKFGKTNPLNKQRYLLINHEVFLLMDQTYPLVSAQAASFINLSLIPESFNIIKITAPETDVFLDNNGQWQSSGENRLNASQIQSLVRSWNATQAFAVHRYLPRKQLGEITLYSEHKNITFIISDTDPWLILALPNTGIEYHLDKSLKDTLFGNFNRADTDA</sequence>
<feature type="domain" description="DUF4340" evidence="1">
    <location>
        <begin position="65"/>
        <end position="211"/>
    </location>
</feature>
<dbReference type="InterPro" id="IPR025641">
    <property type="entry name" value="DUF4340"/>
</dbReference>
<evidence type="ECO:0000313" key="2">
    <source>
        <dbReference type="EMBL" id="VAW66449.1"/>
    </source>
</evidence>
<reference evidence="2" key="1">
    <citation type="submission" date="2018-06" db="EMBL/GenBank/DDBJ databases">
        <authorList>
            <person name="Zhirakovskaya E."/>
        </authorList>
    </citation>
    <scope>NUCLEOTIDE SEQUENCE</scope>
</reference>
<dbReference type="AlphaFoldDB" id="A0A3B0XWX5"/>